<dbReference type="AlphaFoldDB" id="A0A6B9FPF4"/>
<reference evidence="3 4" key="1">
    <citation type="journal article" date="2012" name="Genet. Mol. Biol.">
        <title>Analysis of 16S rRNA and mxaF genes revealing insights into Methylobacterium niche-specific plant association.</title>
        <authorList>
            <person name="Dourado M.N."/>
            <person name="Andreote F.D."/>
            <person name="Dini-Andreote F."/>
            <person name="Conti R."/>
            <person name="Araujo J.M."/>
            <person name="Araujo W.L."/>
        </authorList>
    </citation>
    <scope>NUCLEOTIDE SEQUENCE [LARGE SCALE GENOMIC DNA]</scope>
    <source>
        <strain evidence="3 4">SR1.6/6</strain>
    </source>
</reference>
<reference evidence="3 4" key="2">
    <citation type="journal article" date="2013" name="Genome Announc.">
        <title>Draft Genome Sequence of Methylobacterium mesophilicum Strain SR1.6/6, Isolated from Citrus sinensis.</title>
        <authorList>
            <person name="Marinho Almeida D."/>
            <person name="Dini-Andreote F."/>
            <person name="Camargo Neves A.A."/>
            <person name="Juca Ramos R.T."/>
            <person name="Andreote F.D."/>
            <person name="Carneiro A.R."/>
            <person name="Oliveira de Souza Lima A."/>
            <person name="Caracciolo Gomes de Sa P.H."/>
            <person name="Ribeiro Barbosa M.S."/>
            <person name="Araujo W.L."/>
            <person name="Silva A."/>
        </authorList>
    </citation>
    <scope>NUCLEOTIDE SEQUENCE [LARGE SCALE GENOMIC DNA]</scope>
    <source>
        <strain evidence="3 4">SR1.6/6</strain>
    </source>
</reference>
<name>A0A6B9FPF4_9HYPH</name>
<dbReference type="Proteomes" id="UP000012488">
    <property type="component" value="Chromosome"/>
</dbReference>
<evidence type="ECO:0000313" key="4">
    <source>
        <dbReference type="Proteomes" id="UP000012488"/>
    </source>
</evidence>
<feature type="domain" description="PAS" evidence="2">
    <location>
        <begin position="26"/>
        <end position="59"/>
    </location>
</feature>
<dbReference type="KEGG" id="mmes:MMSR116_19765"/>
<dbReference type="OrthoDB" id="341208at2"/>
<dbReference type="PROSITE" id="PS50112">
    <property type="entry name" value="PAS"/>
    <property type="match status" value="1"/>
</dbReference>
<dbReference type="RefSeq" id="WP_010685883.1">
    <property type="nucleotide sequence ID" value="NZ_CP043538.1"/>
</dbReference>
<evidence type="ECO:0000259" key="2">
    <source>
        <dbReference type="PROSITE" id="PS50112"/>
    </source>
</evidence>
<dbReference type="InterPro" id="IPR000014">
    <property type="entry name" value="PAS"/>
</dbReference>
<proteinExistence type="predicted"/>
<feature type="region of interest" description="Disordered" evidence="1">
    <location>
        <begin position="240"/>
        <end position="264"/>
    </location>
</feature>
<evidence type="ECO:0000313" key="3">
    <source>
        <dbReference type="EMBL" id="QGY03882.1"/>
    </source>
</evidence>
<evidence type="ECO:0000256" key="1">
    <source>
        <dbReference type="SAM" id="MobiDB-lite"/>
    </source>
</evidence>
<sequence>MFPDDDDFEFVGPVRDWNLEPACADVFKDFTSPVYTTDADGWLTYYNEAAADLWGYHPELGKTRWCGCWRIFTMDGALLPFDRCPMAETIRQGVPVRGVQALLERPDGTRIPFMPYPTPLRDASGTLVAASNVLLRITRLNWLGQTGASADPGADPLSDAMSGARGADLGLDDLTGMLQATLAALADVEFGFQSDCERLEGWSDPVAERDRILCQLEQKRQRQREVLVRRAEWLQRQARPFIGHQSTDTPRRPRRALQGGGTIH</sequence>
<gene>
    <name evidence="3" type="ORF">MMSR116_19765</name>
</gene>
<dbReference type="InterPro" id="IPR035965">
    <property type="entry name" value="PAS-like_dom_sf"/>
</dbReference>
<dbReference type="Gene3D" id="3.30.450.20">
    <property type="entry name" value="PAS domain"/>
    <property type="match status" value="1"/>
</dbReference>
<protein>
    <submittedName>
        <fullName evidence="3">PAS domain-containing protein</fullName>
    </submittedName>
</protein>
<organism evidence="3 4">
    <name type="scientific">Methylobacterium mesophilicum SR1.6/6</name>
    <dbReference type="NCBI Taxonomy" id="908290"/>
    <lineage>
        <taxon>Bacteria</taxon>
        <taxon>Pseudomonadati</taxon>
        <taxon>Pseudomonadota</taxon>
        <taxon>Alphaproteobacteria</taxon>
        <taxon>Hyphomicrobiales</taxon>
        <taxon>Methylobacteriaceae</taxon>
        <taxon>Methylobacterium</taxon>
    </lineage>
</organism>
<dbReference type="EMBL" id="CP043538">
    <property type="protein sequence ID" value="QGY03882.1"/>
    <property type="molecule type" value="Genomic_DNA"/>
</dbReference>
<accession>A0A6B9FPF4</accession>
<dbReference type="SUPFAM" id="SSF55785">
    <property type="entry name" value="PYP-like sensor domain (PAS domain)"/>
    <property type="match status" value="1"/>
</dbReference>
<dbReference type="CDD" id="cd00130">
    <property type="entry name" value="PAS"/>
    <property type="match status" value="1"/>
</dbReference>